<sequence length="157" mass="17962">MKRELHTDRASAVPAAADRFRLQHVYKAWLFDSTVVSLLVSSLSSIYLNFALQNSVVVSEMGLRSQLIVWLLFLVPLFGYSLIVLAPLNRWLRLNIRRMPLQFLLFNGIGIIVSWAIMMWIPLPGWLSSPVLLWSIPVFSMISYLFSTVFLTSSPME</sequence>
<evidence type="ECO:0000313" key="3">
    <source>
        <dbReference type="Proteomes" id="UP000078148"/>
    </source>
</evidence>
<gene>
    <name evidence="2" type="ORF">AR543_08100</name>
</gene>
<accession>A0A172ZF18</accession>
<keyword evidence="1" id="KW-1133">Transmembrane helix</keyword>
<reference evidence="3" key="1">
    <citation type="submission" date="2015-10" db="EMBL/GenBank/DDBJ databases">
        <title>Genome of Paenibacillus bovis sp. nov.</title>
        <authorList>
            <person name="Wu Z."/>
            <person name="Gao C."/>
            <person name="Liu Z."/>
            <person name="Zheng H."/>
        </authorList>
    </citation>
    <scope>NUCLEOTIDE SEQUENCE [LARGE SCALE GENOMIC DNA]</scope>
    <source>
        <strain evidence="3">BD3526</strain>
    </source>
</reference>
<proteinExistence type="predicted"/>
<evidence type="ECO:0000256" key="1">
    <source>
        <dbReference type="SAM" id="Phobius"/>
    </source>
</evidence>
<feature type="transmembrane region" description="Helical" evidence="1">
    <location>
        <begin position="29"/>
        <end position="48"/>
    </location>
</feature>
<dbReference type="EMBL" id="CP013023">
    <property type="protein sequence ID" value="ANF95972.1"/>
    <property type="molecule type" value="Genomic_DNA"/>
</dbReference>
<dbReference type="OrthoDB" id="2611015at2"/>
<dbReference type="AlphaFoldDB" id="A0A172ZF18"/>
<dbReference type="Proteomes" id="UP000078148">
    <property type="component" value="Chromosome"/>
</dbReference>
<reference evidence="2 3" key="2">
    <citation type="journal article" date="2016" name="Int. J. Syst. Evol. Microbiol.">
        <title>Paenibacillus bovis sp. nov., isolated from raw yak (Bos grunniens) milk.</title>
        <authorList>
            <person name="Gao C."/>
            <person name="Han J."/>
            <person name="Liu Z."/>
            <person name="Xu X."/>
            <person name="Hang F."/>
            <person name="Wu Z."/>
        </authorList>
    </citation>
    <scope>NUCLEOTIDE SEQUENCE [LARGE SCALE GENOMIC DNA]</scope>
    <source>
        <strain evidence="2 3">BD3526</strain>
    </source>
</reference>
<name>A0A172ZF18_9BACL</name>
<keyword evidence="1" id="KW-0472">Membrane</keyword>
<dbReference type="RefSeq" id="WP_060533403.1">
    <property type="nucleotide sequence ID" value="NZ_CP013023.1"/>
</dbReference>
<evidence type="ECO:0000313" key="2">
    <source>
        <dbReference type="EMBL" id="ANF95972.1"/>
    </source>
</evidence>
<dbReference type="KEGG" id="pbv:AR543_08100"/>
<feature type="transmembrane region" description="Helical" evidence="1">
    <location>
        <begin position="68"/>
        <end position="89"/>
    </location>
</feature>
<organism evidence="2 3">
    <name type="scientific">Paenibacillus bovis</name>
    <dbReference type="NCBI Taxonomy" id="1616788"/>
    <lineage>
        <taxon>Bacteria</taxon>
        <taxon>Bacillati</taxon>
        <taxon>Bacillota</taxon>
        <taxon>Bacilli</taxon>
        <taxon>Bacillales</taxon>
        <taxon>Paenibacillaceae</taxon>
        <taxon>Paenibacillus</taxon>
    </lineage>
</organism>
<feature type="transmembrane region" description="Helical" evidence="1">
    <location>
        <begin position="101"/>
        <end position="121"/>
    </location>
</feature>
<keyword evidence="3" id="KW-1185">Reference proteome</keyword>
<keyword evidence="1" id="KW-0812">Transmembrane</keyword>
<protein>
    <submittedName>
        <fullName evidence="2">Uncharacterized protein</fullName>
    </submittedName>
</protein>
<feature type="transmembrane region" description="Helical" evidence="1">
    <location>
        <begin position="133"/>
        <end position="152"/>
    </location>
</feature>